<comment type="caution">
    <text evidence="1">The sequence shown here is derived from an EMBL/GenBank/DDBJ whole genome shotgun (WGS) entry which is preliminary data.</text>
</comment>
<name>A0ABV0PF57_9TELE</name>
<evidence type="ECO:0000313" key="2">
    <source>
        <dbReference type="Proteomes" id="UP001476798"/>
    </source>
</evidence>
<evidence type="ECO:0000313" key="1">
    <source>
        <dbReference type="EMBL" id="MEQ2182114.1"/>
    </source>
</evidence>
<proteinExistence type="predicted"/>
<protein>
    <submittedName>
        <fullName evidence="1">Uncharacterized protein</fullName>
    </submittedName>
</protein>
<keyword evidence="2" id="KW-1185">Reference proteome</keyword>
<dbReference type="Proteomes" id="UP001476798">
    <property type="component" value="Unassembled WGS sequence"/>
</dbReference>
<reference evidence="1 2" key="1">
    <citation type="submission" date="2021-06" db="EMBL/GenBank/DDBJ databases">
        <authorList>
            <person name="Palmer J.M."/>
        </authorList>
    </citation>
    <scope>NUCLEOTIDE SEQUENCE [LARGE SCALE GENOMIC DNA]</scope>
    <source>
        <strain evidence="1 2">GA_2019</strain>
        <tissue evidence="1">Muscle</tissue>
    </source>
</reference>
<organism evidence="1 2">
    <name type="scientific">Goodea atripinnis</name>
    <dbReference type="NCBI Taxonomy" id="208336"/>
    <lineage>
        <taxon>Eukaryota</taxon>
        <taxon>Metazoa</taxon>
        <taxon>Chordata</taxon>
        <taxon>Craniata</taxon>
        <taxon>Vertebrata</taxon>
        <taxon>Euteleostomi</taxon>
        <taxon>Actinopterygii</taxon>
        <taxon>Neopterygii</taxon>
        <taxon>Teleostei</taxon>
        <taxon>Neoteleostei</taxon>
        <taxon>Acanthomorphata</taxon>
        <taxon>Ovalentaria</taxon>
        <taxon>Atherinomorphae</taxon>
        <taxon>Cyprinodontiformes</taxon>
        <taxon>Goodeidae</taxon>
        <taxon>Goodea</taxon>
    </lineage>
</organism>
<gene>
    <name evidence="1" type="ORF">GOODEAATRI_018847</name>
</gene>
<dbReference type="EMBL" id="JAHRIO010071597">
    <property type="protein sequence ID" value="MEQ2182114.1"/>
    <property type="molecule type" value="Genomic_DNA"/>
</dbReference>
<accession>A0ABV0PF57</accession>
<sequence>MRVCVGILERSFPAGGVAGLLQMAHLSLISSSLAEDLRYCRMTAFRLMISAVSYSCHILVGSHCRTLSKLLTFWTCTPQSIPEALLFRLSSDCPLYNSLFPLSLDYWTHLFYFPRNHQALHSSLDTVLPFDTCKPPYLCSFYIWIFITITHYLI</sequence>